<dbReference type="STRING" id="1182545.A0A072NW69"/>
<accession>A0A072NW69</accession>
<comment type="caution">
    <text evidence="1">The sequence shown here is derived from an EMBL/GenBank/DDBJ whole genome shotgun (WGS) entry which is preliminary data.</text>
</comment>
<proteinExistence type="predicted"/>
<dbReference type="VEuPathDB" id="FungiDB:A1O9_12163"/>
<name>A0A072NW69_9EURO</name>
<dbReference type="Proteomes" id="UP000027920">
    <property type="component" value="Unassembled WGS sequence"/>
</dbReference>
<dbReference type="HOGENOM" id="CLU_1180224_0_0_1"/>
<keyword evidence="2" id="KW-1185">Reference proteome</keyword>
<sequence length="235" mass="26371">MFRNPMVVNGFPILARHENEQGLEISLGIMSILAEAHFATHYNTTLVLKGLCTMLVPTRRTDRSITWHFLLNENGMRIPYFSFRERCPEDGDIRHFVGWVSDITRHLEEVKYDEINWAGAKKCSPGLAIEQKLTISISKIVGGSVNAVRGSRETPEFSKHSGYSVQIKKARNIYVVLYDVGAQRGWLVDGAKRFATSRANTGRSRTFTGAQGHFSTTRVSIARDLITPQSMVAPT</sequence>
<dbReference type="EMBL" id="AMGV01000021">
    <property type="protein sequence ID" value="KEF51826.1"/>
    <property type="molecule type" value="Genomic_DNA"/>
</dbReference>
<dbReference type="AlphaFoldDB" id="A0A072NW69"/>
<evidence type="ECO:0000313" key="2">
    <source>
        <dbReference type="Proteomes" id="UP000027920"/>
    </source>
</evidence>
<dbReference type="RefSeq" id="XP_013254416.1">
    <property type="nucleotide sequence ID" value="XM_013398962.1"/>
</dbReference>
<dbReference type="GeneID" id="25287058"/>
<reference evidence="1 2" key="1">
    <citation type="submission" date="2013-03" db="EMBL/GenBank/DDBJ databases">
        <title>The Genome Sequence of Exophiala aquamarina CBS 119918.</title>
        <authorList>
            <consortium name="The Broad Institute Genomics Platform"/>
            <person name="Cuomo C."/>
            <person name="de Hoog S."/>
            <person name="Gorbushina A."/>
            <person name="Walker B."/>
            <person name="Young S.K."/>
            <person name="Zeng Q."/>
            <person name="Gargeya S."/>
            <person name="Fitzgerald M."/>
            <person name="Haas B."/>
            <person name="Abouelleil A."/>
            <person name="Allen A.W."/>
            <person name="Alvarado L."/>
            <person name="Arachchi H.M."/>
            <person name="Berlin A.M."/>
            <person name="Chapman S.B."/>
            <person name="Gainer-Dewar J."/>
            <person name="Goldberg J."/>
            <person name="Griggs A."/>
            <person name="Gujja S."/>
            <person name="Hansen M."/>
            <person name="Howarth C."/>
            <person name="Imamovic A."/>
            <person name="Ireland A."/>
            <person name="Larimer J."/>
            <person name="McCowan C."/>
            <person name="Murphy C."/>
            <person name="Pearson M."/>
            <person name="Poon T.W."/>
            <person name="Priest M."/>
            <person name="Roberts A."/>
            <person name="Saif S."/>
            <person name="Shea T."/>
            <person name="Sisk P."/>
            <person name="Sykes S."/>
            <person name="Wortman J."/>
            <person name="Nusbaum C."/>
            <person name="Birren B."/>
        </authorList>
    </citation>
    <scope>NUCLEOTIDE SEQUENCE [LARGE SCALE GENOMIC DNA]</scope>
    <source>
        <strain evidence="1 2">CBS 119918</strain>
    </source>
</reference>
<evidence type="ECO:0000313" key="1">
    <source>
        <dbReference type="EMBL" id="KEF51826.1"/>
    </source>
</evidence>
<dbReference type="OrthoDB" id="4152175at2759"/>
<protein>
    <submittedName>
        <fullName evidence="1">Uncharacterized protein</fullName>
    </submittedName>
</protein>
<gene>
    <name evidence="1" type="ORF">A1O9_12163</name>
</gene>
<organism evidence="1 2">
    <name type="scientific">Exophiala aquamarina CBS 119918</name>
    <dbReference type="NCBI Taxonomy" id="1182545"/>
    <lineage>
        <taxon>Eukaryota</taxon>
        <taxon>Fungi</taxon>
        <taxon>Dikarya</taxon>
        <taxon>Ascomycota</taxon>
        <taxon>Pezizomycotina</taxon>
        <taxon>Eurotiomycetes</taxon>
        <taxon>Chaetothyriomycetidae</taxon>
        <taxon>Chaetothyriales</taxon>
        <taxon>Herpotrichiellaceae</taxon>
        <taxon>Exophiala</taxon>
    </lineage>
</organism>